<evidence type="ECO:0000313" key="1">
    <source>
        <dbReference type="EMBL" id="VFK29552.1"/>
    </source>
</evidence>
<proteinExistence type="predicted"/>
<reference evidence="1" key="1">
    <citation type="submission" date="2019-02" db="EMBL/GenBank/DDBJ databases">
        <authorList>
            <person name="Gruber-Vodicka R. H."/>
            <person name="Seah K. B. B."/>
        </authorList>
    </citation>
    <scope>NUCLEOTIDE SEQUENCE</scope>
    <source>
        <strain evidence="1">BECK_BZ197</strain>
    </source>
</reference>
<organism evidence="1">
    <name type="scientific">Candidatus Kentrum sp. MB</name>
    <dbReference type="NCBI Taxonomy" id="2138164"/>
    <lineage>
        <taxon>Bacteria</taxon>
        <taxon>Pseudomonadati</taxon>
        <taxon>Pseudomonadota</taxon>
        <taxon>Gammaproteobacteria</taxon>
        <taxon>Candidatus Kentrum</taxon>
    </lineage>
</organism>
<name>A0A450XJS0_9GAMM</name>
<accession>A0A450XJS0</accession>
<protein>
    <submittedName>
        <fullName evidence="1">Uncharacterized protein</fullName>
    </submittedName>
</protein>
<sequence>MLKVSTSAGRQNLENDKSLDIILGNSSIKKIGNLRFIE</sequence>
<gene>
    <name evidence="1" type="ORF">BECKMB1821G_GA0114241_105020</name>
</gene>
<dbReference type="EMBL" id="CAADFO010000050">
    <property type="protein sequence ID" value="VFK29552.1"/>
    <property type="molecule type" value="Genomic_DNA"/>
</dbReference>
<dbReference type="AlphaFoldDB" id="A0A450XJS0"/>